<dbReference type="STRING" id="52694.ACWI_31700"/>
<dbReference type="SUPFAM" id="SSF161098">
    <property type="entry name" value="MetI-like"/>
    <property type="match status" value="1"/>
</dbReference>
<feature type="transmembrane region" description="Helical" evidence="9">
    <location>
        <begin position="12"/>
        <end position="38"/>
    </location>
</feature>
<keyword evidence="7 9" id="KW-0472">Membrane</keyword>
<dbReference type="InterPro" id="IPR035906">
    <property type="entry name" value="MetI-like_sf"/>
</dbReference>
<name>A0A1F2PDI9_9FIRM</name>
<organism evidence="11 13">
    <name type="scientific">Acetobacterium wieringae</name>
    <dbReference type="NCBI Taxonomy" id="52694"/>
    <lineage>
        <taxon>Bacteria</taxon>
        <taxon>Bacillati</taxon>
        <taxon>Bacillota</taxon>
        <taxon>Clostridia</taxon>
        <taxon>Eubacteriales</taxon>
        <taxon>Eubacteriaceae</taxon>
        <taxon>Acetobacterium</taxon>
    </lineage>
</organism>
<protein>
    <submittedName>
        <fullName evidence="12">ABC transporter permease subunit</fullName>
    </submittedName>
    <submittedName>
        <fullName evidence="11">Molybdenum transport system permease protein ModB</fullName>
    </submittedName>
</protein>
<comment type="subunit">
    <text evidence="2">The complex is composed of two ATP-binding proteins (CysA), two transmembrane proteins (CysT and CysW) and a solute-binding protein (CysP).</text>
</comment>
<dbReference type="Proteomes" id="UP000322619">
    <property type="component" value="Unassembled WGS sequence"/>
</dbReference>
<dbReference type="GO" id="GO:0015419">
    <property type="term" value="F:ABC-type sulfate transporter activity"/>
    <property type="evidence" value="ECO:0007669"/>
    <property type="project" value="InterPro"/>
</dbReference>
<comment type="subcellular location">
    <subcellularLocation>
        <location evidence="9">Cell membrane</location>
        <topology evidence="9">Multi-pass membrane protein</topology>
    </subcellularLocation>
    <subcellularLocation>
        <location evidence="1">Membrane</location>
        <topology evidence="1">Multi-pass membrane protein</topology>
    </subcellularLocation>
</comment>
<sequence length="274" mass="30671">MRWKISTFDFFEILTIIITFIVIIFTTALILAIVLKGIPYLGAAFYSEEVRFSIRLSLYTASIATLICMLLAIPTAYALTRTVFPFKKACQMIIELPLSMPYLVLGLSLLIIFSSDFGKALKELGFKVVFDKNGIIIAQTVVNLPFAIRFIRTAFEEVDERLEFISGSLGATKWERFITITLPLARNGIFSTIILTWSRALGEFGATLMLVGATRMKTETLTTSIYLNLATGDTGASMASATVILIISLLSLFLTNWIGRKNKQESRMKDVNRW</sequence>
<dbReference type="Gene3D" id="1.10.3720.10">
    <property type="entry name" value="MetI-like"/>
    <property type="match status" value="1"/>
</dbReference>
<feature type="transmembrane region" description="Helical" evidence="9">
    <location>
        <begin position="92"/>
        <end position="113"/>
    </location>
</feature>
<dbReference type="InterPro" id="IPR005667">
    <property type="entry name" value="Sulph_transpt2"/>
</dbReference>
<keyword evidence="4 9" id="KW-0812">Transmembrane</keyword>
<dbReference type="PANTHER" id="PTHR30406">
    <property type="entry name" value="SULFATE TRANSPORT SYSTEM PERMEASE PROTEIN"/>
    <property type="match status" value="1"/>
</dbReference>
<feature type="transmembrane region" description="Helical" evidence="9">
    <location>
        <begin position="58"/>
        <end position="80"/>
    </location>
</feature>
<evidence type="ECO:0000256" key="3">
    <source>
        <dbReference type="ARBA" id="ARBA00022448"/>
    </source>
</evidence>
<dbReference type="GO" id="GO:0005886">
    <property type="term" value="C:plasma membrane"/>
    <property type="evidence" value="ECO:0007669"/>
    <property type="project" value="UniProtKB-SubCell"/>
</dbReference>
<evidence type="ECO:0000256" key="5">
    <source>
        <dbReference type="ARBA" id="ARBA00022989"/>
    </source>
</evidence>
<evidence type="ECO:0000256" key="6">
    <source>
        <dbReference type="ARBA" id="ARBA00023032"/>
    </source>
</evidence>
<evidence type="ECO:0000313" key="14">
    <source>
        <dbReference type="Proteomes" id="UP000322619"/>
    </source>
</evidence>
<dbReference type="EMBL" id="VSLA01000003">
    <property type="protein sequence ID" value="TYC87875.1"/>
    <property type="molecule type" value="Genomic_DNA"/>
</dbReference>
<reference evidence="11 13" key="1">
    <citation type="submission" date="2015-09" db="EMBL/GenBank/DDBJ databases">
        <title>Genome sequence of Acetobacterium wieringae DSM 1911.</title>
        <authorList>
            <person name="Poehlein A."/>
            <person name="Bengelsdorf F.R."/>
            <person name="Schiel-Bengelsdorf B."/>
            <person name="Duerre P."/>
            <person name="Daniel R."/>
        </authorList>
    </citation>
    <scope>NUCLEOTIDE SEQUENCE [LARGE SCALE GENOMIC DNA]</scope>
    <source>
        <strain evidence="11 13">DSM 1911</strain>
    </source>
</reference>
<comment type="function">
    <text evidence="8">Part of the ABC transporter complex CysAWTP (TC 3.A.1.6.1) involved in sulfate/thiosulfate import. Probably responsible for the translocation of the substrate across the membrane.</text>
</comment>
<dbReference type="NCBIfam" id="TIGR01581">
    <property type="entry name" value="Mo_ABC_porter"/>
    <property type="match status" value="1"/>
</dbReference>
<reference evidence="12 14" key="2">
    <citation type="submission" date="2019-08" db="EMBL/GenBank/DDBJ databases">
        <title>Isolation and enrichment of carboxydotrophic bacteria from anaerobic sludge for the production of bio-based chemicals from syngas.</title>
        <authorList>
            <person name="Antares A.L."/>
            <person name="Moreira J."/>
            <person name="Diender M."/>
            <person name="Parshina S.N."/>
            <person name="Stams A.J.M."/>
            <person name="Alves M."/>
            <person name="Alves J.I."/>
            <person name="Sousa D.Z."/>
        </authorList>
    </citation>
    <scope>NUCLEOTIDE SEQUENCE [LARGE SCALE GENOMIC DNA]</scope>
    <source>
        <strain evidence="12 14">JM</strain>
    </source>
</reference>
<feature type="domain" description="ABC transmembrane type-1" evidence="10">
    <location>
        <begin position="54"/>
        <end position="255"/>
    </location>
</feature>
<evidence type="ECO:0000256" key="1">
    <source>
        <dbReference type="ARBA" id="ARBA00004141"/>
    </source>
</evidence>
<evidence type="ECO:0000259" key="10">
    <source>
        <dbReference type="PROSITE" id="PS50928"/>
    </source>
</evidence>
<dbReference type="Pfam" id="PF00528">
    <property type="entry name" value="BPD_transp_1"/>
    <property type="match status" value="1"/>
</dbReference>
<gene>
    <name evidence="11" type="primary">modB_2</name>
    <name evidence="11" type="ORF">ACWI_31700</name>
    <name evidence="12" type="ORF">FXB42_03125</name>
</gene>
<dbReference type="CDD" id="cd06261">
    <property type="entry name" value="TM_PBP2"/>
    <property type="match status" value="1"/>
</dbReference>
<dbReference type="AlphaFoldDB" id="A0A1F2PDI9"/>
<dbReference type="RefSeq" id="WP_070372427.1">
    <property type="nucleotide sequence ID" value="NZ_CABIIK010000028.1"/>
</dbReference>
<feature type="transmembrane region" description="Helical" evidence="9">
    <location>
        <begin position="236"/>
        <end position="259"/>
    </location>
</feature>
<evidence type="ECO:0000313" key="11">
    <source>
        <dbReference type="EMBL" id="OFV69313.1"/>
    </source>
</evidence>
<dbReference type="InterPro" id="IPR006469">
    <property type="entry name" value="NifC_ABC_porter"/>
</dbReference>
<dbReference type="EMBL" id="LKEU01000042">
    <property type="protein sequence ID" value="OFV69313.1"/>
    <property type="molecule type" value="Genomic_DNA"/>
</dbReference>
<dbReference type="PROSITE" id="PS50928">
    <property type="entry name" value="ABC_TM1"/>
    <property type="match status" value="1"/>
</dbReference>
<dbReference type="PANTHER" id="PTHR30406:SF8">
    <property type="entry name" value="SULFATE TRANSPORT SYSTEM PERMEASE PROTEIN CYST"/>
    <property type="match status" value="1"/>
</dbReference>
<evidence type="ECO:0000256" key="2">
    <source>
        <dbReference type="ARBA" id="ARBA00011779"/>
    </source>
</evidence>
<comment type="caution">
    <text evidence="11">The sequence shown here is derived from an EMBL/GenBank/DDBJ whole genome shotgun (WGS) entry which is preliminary data.</text>
</comment>
<comment type="similarity">
    <text evidence="9">Belongs to the binding-protein-dependent transport system permease family.</text>
</comment>
<dbReference type="OrthoDB" id="9795403at2"/>
<keyword evidence="5 9" id="KW-1133">Transmembrane helix</keyword>
<proteinExistence type="inferred from homology"/>
<evidence type="ECO:0000256" key="4">
    <source>
        <dbReference type="ARBA" id="ARBA00022692"/>
    </source>
</evidence>
<evidence type="ECO:0000256" key="9">
    <source>
        <dbReference type="RuleBase" id="RU363032"/>
    </source>
</evidence>
<evidence type="ECO:0000256" key="8">
    <source>
        <dbReference type="ARBA" id="ARBA00025323"/>
    </source>
</evidence>
<evidence type="ECO:0000313" key="13">
    <source>
        <dbReference type="Proteomes" id="UP000176244"/>
    </source>
</evidence>
<accession>A0A1F2PDI9</accession>
<evidence type="ECO:0000313" key="12">
    <source>
        <dbReference type="EMBL" id="TYC87875.1"/>
    </source>
</evidence>
<keyword evidence="6" id="KW-0764">Sulfate transport</keyword>
<dbReference type="Proteomes" id="UP000176244">
    <property type="component" value="Unassembled WGS sequence"/>
</dbReference>
<dbReference type="InterPro" id="IPR000515">
    <property type="entry name" value="MetI-like"/>
</dbReference>
<evidence type="ECO:0000256" key="7">
    <source>
        <dbReference type="ARBA" id="ARBA00023136"/>
    </source>
</evidence>
<keyword evidence="3 9" id="KW-0813">Transport</keyword>